<dbReference type="Proteomes" id="UP000032027">
    <property type="component" value="Chromosome"/>
</dbReference>
<protein>
    <submittedName>
        <fullName evidence="2">Uncharacterized protein</fullName>
    </submittedName>
</protein>
<dbReference type="AlphaFoldDB" id="A0A0C5BU67"/>
<gene>
    <name evidence="2" type="ORF">NPIRD3C_0520</name>
</gene>
<keyword evidence="3" id="KW-1185">Reference proteome</keyword>
<keyword evidence="1" id="KW-0472">Membrane</keyword>
<evidence type="ECO:0000256" key="1">
    <source>
        <dbReference type="SAM" id="Phobius"/>
    </source>
</evidence>
<proteinExistence type="predicted"/>
<reference evidence="2 3" key="2">
    <citation type="journal article" date="2016" name="ISME J.">
        <title>Physiological and genomic characterization of two novel marine thaumarchaeal strains indicates niche differentiation.</title>
        <authorList>
            <person name="Bayer B."/>
            <person name="Vojvoda J."/>
            <person name="Offre P."/>
            <person name="Alves R.J."/>
            <person name="Elisabeth N.H."/>
            <person name="Garcia J.A."/>
            <person name="Volland J.M."/>
            <person name="Srivastava A."/>
            <person name="Schleper C."/>
            <person name="Herndl G.J."/>
        </authorList>
    </citation>
    <scope>NUCLEOTIDE SEQUENCE [LARGE SCALE GENOMIC DNA]</scope>
    <source>
        <strain evidence="2 3">D3C</strain>
    </source>
</reference>
<name>A0A0C5BU67_9ARCH</name>
<evidence type="ECO:0000313" key="3">
    <source>
        <dbReference type="Proteomes" id="UP000032027"/>
    </source>
</evidence>
<dbReference type="EMBL" id="CP010868">
    <property type="protein sequence ID" value="AJM91734.1"/>
    <property type="molecule type" value="Genomic_DNA"/>
</dbReference>
<dbReference type="HOGENOM" id="CLU_1544141_0_0_2"/>
<organism evidence="2 3">
    <name type="scientific">Nitrosopumilus piranensis</name>
    <dbReference type="NCBI Taxonomy" id="1582439"/>
    <lineage>
        <taxon>Archaea</taxon>
        <taxon>Nitrososphaerota</taxon>
        <taxon>Nitrososphaeria</taxon>
        <taxon>Nitrosopumilales</taxon>
        <taxon>Nitrosopumilaceae</taxon>
        <taxon>Nitrosopumilus</taxon>
    </lineage>
</organism>
<evidence type="ECO:0000313" key="2">
    <source>
        <dbReference type="EMBL" id="AJM91734.1"/>
    </source>
</evidence>
<keyword evidence="1" id="KW-1133">Transmembrane helix</keyword>
<accession>A0A0C5BU67</accession>
<dbReference type="GeneID" id="41599680"/>
<keyword evidence="1" id="KW-0812">Transmembrane</keyword>
<sequence>MKTRNKVILIGIILFSGLIVIPATISIGSTFYCNSILSDDCVVYSISLLPNFRPVIDEVLGKDESQRQYDTSPATCNDIMGKPDGKCFVKSFQECKHASIKNKLYTVEGDPIFYYVYIDVDDCLLRYHVDLRQDGTTDNDTQDFRGFVCSDIQLNDNELFFQCEDEQLVLPLR</sequence>
<dbReference type="KEGG" id="nid:NPIRD3C_0520"/>
<reference evidence="2 3" key="3">
    <citation type="journal article" date="2019" name="Int. J. Syst. Evol. Microbiol.">
        <title>Nitrosopumilus adriaticus sp. nov. and Nitrosopumilus piranensis sp. nov., two ammonia-oxidizing archaea from the Adriatic Sea and members of the class Nitrososphaeria.</title>
        <authorList>
            <person name="Bayer B."/>
            <person name="Vojvoda J."/>
            <person name="Reinthaler T."/>
            <person name="Reyes C."/>
            <person name="Pinto M."/>
            <person name="Herndl G.J."/>
        </authorList>
    </citation>
    <scope>NUCLEOTIDE SEQUENCE [LARGE SCALE GENOMIC DNA]</scope>
    <source>
        <strain evidence="2 3">D3C</strain>
    </source>
</reference>
<feature type="transmembrane region" description="Helical" evidence="1">
    <location>
        <begin position="7"/>
        <end position="32"/>
    </location>
</feature>
<dbReference type="PATRIC" id="fig|1582439.9.peg.525"/>
<dbReference type="RefSeq" id="WP_148702702.1">
    <property type="nucleotide sequence ID" value="NZ_CP010868.1"/>
</dbReference>
<reference evidence="3" key="1">
    <citation type="submission" date="2015-02" db="EMBL/GenBank/DDBJ databases">
        <title>Characterization of two novel Thaumarchaeota isolated from the Northern Adriatic Sea.</title>
        <authorList>
            <person name="Bayer B."/>
            <person name="Vojvoda J."/>
            <person name="Offre P."/>
            <person name="Srivastava A."/>
            <person name="Elisabeth N."/>
            <person name="Garcia J.A.L."/>
            <person name="Schleper C."/>
            <person name="Herndl G.J."/>
        </authorList>
    </citation>
    <scope>NUCLEOTIDE SEQUENCE [LARGE SCALE GENOMIC DNA]</scope>
    <source>
        <strain evidence="3">D3C</strain>
    </source>
</reference>